<sequence>MVYTTDLRTWCTEELRCDCALSCSWFPGRRESRSTLLPSTPAPPDSSVENVEQQPSRVHKAQSPSSQPQQEEKLLFPVSFSLTQGGRPRRVAGLKPVTEQHVVEKLRSRSVKSRVSESNTFYFLIIDSSTFPVEQRNGDGEAKCPAGRREFVRQYYTLLNQAPDYLHSSSPLLLQEIHKRVMALSFRDCHTKIRHVDAHATLNEGVVVQVMGELSNNMQPMRKFMQTFVLAPEGTVPNKFYVHNDVFRYQDEVFGDSDSEPPEESEDEVEELEERIPSPDVAAEESTTFYDQTPWYDPLSEPTGSPPSLGDERKCKGSESEPAKREVEKEAAEPRESPALCRAFSKMGS</sequence>
<feature type="compositionally biased region" description="Basic and acidic residues" evidence="2">
    <location>
        <begin position="310"/>
        <end position="336"/>
    </location>
</feature>
<feature type="region of interest" description="Disordered" evidence="2">
    <location>
        <begin position="253"/>
        <end position="349"/>
    </location>
</feature>
<dbReference type="Proteomes" id="UP001153269">
    <property type="component" value="Unassembled WGS sequence"/>
</dbReference>
<feature type="region of interest" description="Disordered" evidence="2">
    <location>
        <begin position="33"/>
        <end position="71"/>
    </location>
</feature>
<gene>
    <name evidence="4" type="ORF">PLEPLA_LOCUS4182</name>
</gene>
<dbReference type="CDD" id="cd00780">
    <property type="entry name" value="NTF2"/>
    <property type="match status" value="1"/>
</dbReference>
<dbReference type="PROSITE" id="PS50177">
    <property type="entry name" value="NTF2_DOMAIN"/>
    <property type="match status" value="1"/>
</dbReference>
<feature type="compositionally biased region" description="Polar residues" evidence="2">
    <location>
        <begin position="47"/>
        <end position="56"/>
    </location>
</feature>
<dbReference type="Gene3D" id="3.10.450.50">
    <property type="match status" value="1"/>
</dbReference>
<accession>A0A9N7TNV4</accession>
<dbReference type="EMBL" id="CADEAL010000206">
    <property type="protein sequence ID" value="CAB1416391.1"/>
    <property type="molecule type" value="Genomic_DNA"/>
</dbReference>
<dbReference type="InterPro" id="IPR032710">
    <property type="entry name" value="NTF2-like_dom_sf"/>
</dbReference>
<keyword evidence="1" id="KW-0694">RNA-binding</keyword>
<name>A0A9N7TNV4_PLEPL</name>
<dbReference type="SUPFAM" id="SSF54427">
    <property type="entry name" value="NTF2-like"/>
    <property type="match status" value="1"/>
</dbReference>
<evidence type="ECO:0000313" key="5">
    <source>
        <dbReference type="Proteomes" id="UP001153269"/>
    </source>
</evidence>
<dbReference type="PANTHER" id="PTHR10693">
    <property type="entry name" value="RAS GTPASE-ACTIVATING PROTEIN-BINDING PROTEIN"/>
    <property type="match status" value="1"/>
</dbReference>
<dbReference type="Pfam" id="PF02136">
    <property type="entry name" value="NTF2"/>
    <property type="match status" value="1"/>
</dbReference>
<dbReference type="InterPro" id="IPR002075">
    <property type="entry name" value="NTF2_dom"/>
</dbReference>
<proteinExistence type="predicted"/>
<comment type="caution">
    <text evidence="4">The sequence shown here is derived from an EMBL/GenBank/DDBJ whole genome shotgun (WGS) entry which is preliminary data.</text>
</comment>
<evidence type="ECO:0000313" key="4">
    <source>
        <dbReference type="EMBL" id="CAB1416391.1"/>
    </source>
</evidence>
<dbReference type="GO" id="GO:0005829">
    <property type="term" value="C:cytosol"/>
    <property type="evidence" value="ECO:0007669"/>
    <property type="project" value="TreeGrafter"/>
</dbReference>
<dbReference type="AlphaFoldDB" id="A0A9N7TNV4"/>
<evidence type="ECO:0000256" key="1">
    <source>
        <dbReference type="ARBA" id="ARBA00022884"/>
    </source>
</evidence>
<dbReference type="InterPro" id="IPR018222">
    <property type="entry name" value="Nuclear_transport_factor_2_euk"/>
</dbReference>
<keyword evidence="5" id="KW-1185">Reference proteome</keyword>
<feature type="domain" description="NTF2" evidence="3">
    <location>
        <begin position="122"/>
        <end position="249"/>
    </location>
</feature>
<dbReference type="PANTHER" id="PTHR10693:SF21">
    <property type="entry name" value="RAS GTPASE-ACTIVATING PROTEIN-BINDING PROTEIN 1"/>
    <property type="match status" value="1"/>
</dbReference>
<protein>
    <recommendedName>
        <fullName evidence="3">NTF2 domain-containing protein</fullName>
    </recommendedName>
</protein>
<evidence type="ECO:0000259" key="3">
    <source>
        <dbReference type="PROSITE" id="PS50177"/>
    </source>
</evidence>
<organism evidence="4 5">
    <name type="scientific">Pleuronectes platessa</name>
    <name type="common">European plaice</name>
    <dbReference type="NCBI Taxonomy" id="8262"/>
    <lineage>
        <taxon>Eukaryota</taxon>
        <taxon>Metazoa</taxon>
        <taxon>Chordata</taxon>
        <taxon>Craniata</taxon>
        <taxon>Vertebrata</taxon>
        <taxon>Euteleostomi</taxon>
        <taxon>Actinopterygii</taxon>
        <taxon>Neopterygii</taxon>
        <taxon>Teleostei</taxon>
        <taxon>Neoteleostei</taxon>
        <taxon>Acanthomorphata</taxon>
        <taxon>Carangaria</taxon>
        <taxon>Pleuronectiformes</taxon>
        <taxon>Pleuronectoidei</taxon>
        <taxon>Pleuronectidae</taxon>
        <taxon>Pleuronectes</taxon>
    </lineage>
</organism>
<dbReference type="GO" id="GO:1990904">
    <property type="term" value="C:ribonucleoprotein complex"/>
    <property type="evidence" value="ECO:0007669"/>
    <property type="project" value="TreeGrafter"/>
</dbReference>
<dbReference type="GO" id="GO:0003729">
    <property type="term" value="F:mRNA binding"/>
    <property type="evidence" value="ECO:0007669"/>
    <property type="project" value="TreeGrafter"/>
</dbReference>
<evidence type="ECO:0000256" key="2">
    <source>
        <dbReference type="SAM" id="MobiDB-lite"/>
    </source>
</evidence>
<feature type="compositionally biased region" description="Acidic residues" evidence="2">
    <location>
        <begin position="253"/>
        <end position="273"/>
    </location>
</feature>
<dbReference type="InterPro" id="IPR039539">
    <property type="entry name" value="Ras_GTPase_bind_prot"/>
</dbReference>
<reference evidence="4" key="1">
    <citation type="submission" date="2020-03" db="EMBL/GenBank/DDBJ databases">
        <authorList>
            <person name="Weist P."/>
        </authorList>
    </citation>
    <scope>NUCLEOTIDE SEQUENCE</scope>
</reference>